<proteinExistence type="predicted"/>
<dbReference type="AlphaFoldDB" id="A0A6V8SEX7"/>
<dbReference type="EMBL" id="BLZR01000001">
    <property type="protein sequence ID" value="GFP75351.1"/>
    <property type="molecule type" value="Genomic_DNA"/>
</dbReference>
<sequence>MKIIKKTPTDPDAILLMDELSKTLESITGDSGKNSFDPKDVCVPRSLFLIAYGEGEEPLGCGAIRPIDANIAEVKRMFAKAKTKGVGTKILLTLESEALKLGYSTLWLETRVINRAAVSFYKKRGYIQIPNYGKYINNPNAICFEKKLL</sequence>
<dbReference type="InterPro" id="IPR050832">
    <property type="entry name" value="Bact_Acetyltransf"/>
</dbReference>
<dbReference type="SUPFAM" id="SSF55729">
    <property type="entry name" value="Acyl-CoA N-acyltransferases (Nat)"/>
    <property type="match status" value="1"/>
</dbReference>
<dbReference type="CDD" id="cd04301">
    <property type="entry name" value="NAT_SF"/>
    <property type="match status" value="1"/>
</dbReference>
<dbReference type="Proteomes" id="UP000580568">
    <property type="component" value="Unassembled WGS sequence"/>
</dbReference>
<evidence type="ECO:0000256" key="1">
    <source>
        <dbReference type="ARBA" id="ARBA00022679"/>
    </source>
</evidence>
<keyword evidence="2" id="KW-0012">Acyltransferase</keyword>
<dbReference type="PROSITE" id="PS51186">
    <property type="entry name" value="GNAT"/>
    <property type="match status" value="1"/>
</dbReference>
<evidence type="ECO:0000256" key="2">
    <source>
        <dbReference type="ARBA" id="ARBA00023315"/>
    </source>
</evidence>
<dbReference type="PANTHER" id="PTHR43877">
    <property type="entry name" value="AMINOALKYLPHOSPHONATE N-ACETYLTRANSFERASE-RELATED-RELATED"/>
    <property type="match status" value="1"/>
</dbReference>
<comment type="caution">
    <text evidence="4">The sequence shown here is derived from an EMBL/GenBank/DDBJ whole genome shotgun (WGS) entry which is preliminary data.</text>
</comment>
<reference evidence="4 5" key="1">
    <citation type="submission" date="2020-07" db="EMBL/GenBank/DDBJ databases">
        <title>A new beta-1,3-glucan-decomposing anaerobic bacterium isolated from anoxic soil subjected to biological soil disinfestation.</title>
        <authorList>
            <person name="Ueki A."/>
            <person name="Tonouchi A."/>
        </authorList>
    </citation>
    <scope>NUCLEOTIDE SEQUENCE [LARGE SCALE GENOMIC DNA]</scope>
    <source>
        <strain evidence="4 5">TW1</strain>
    </source>
</reference>
<keyword evidence="1" id="KW-0808">Transferase</keyword>
<evidence type="ECO:0000313" key="5">
    <source>
        <dbReference type="Proteomes" id="UP000580568"/>
    </source>
</evidence>
<keyword evidence="5" id="KW-1185">Reference proteome</keyword>
<evidence type="ECO:0000313" key="4">
    <source>
        <dbReference type="EMBL" id="GFP75351.1"/>
    </source>
</evidence>
<name>A0A6V8SEX7_9CLOT</name>
<dbReference type="Gene3D" id="3.40.630.30">
    <property type="match status" value="1"/>
</dbReference>
<feature type="domain" description="N-acetyltransferase" evidence="3">
    <location>
        <begin position="1"/>
        <end position="149"/>
    </location>
</feature>
<dbReference type="InterPro" id="IPR016181">
    <property type="entry name" value="Acyl_CoA_acyltransferase"/>
</dbReference>
<protein>
    <recommendedName>
        <fullName evidence="3">N-acetyltransferase domain-containing protein</fullName>
    </recommendedName>
</protein>
<organism evidence="4 5">
    <name type="scientific">Clostridium fungisolvens</name>
    <dbReference type="NCBI Taxonomy" id="1604897"/>
    <lineage>
        <taxon>Bacteria</taxon>
        <taxon>Bacillati</taxon>
        <taxon>Bacillota</taxon>
        <taxon>Clostridia</taxon>
        <taxon>Eubacteriales</taxon>
        <taxon>Clostridiaceae</taxon>
        <taxon>Clostridium</taxon>
    </lineage>
</organism>
<dbReference type="PANTHER" id="PTHR43877:SF2">
    <property type="entry name" value="AMINOALKYLPHOSPHONATE N-ACETYLTRANSFERASE-RELATED"/>
    <property type="match status" value="1"/>
</dbReference>
<accession>A0A6V8SEX7</accession>
<evidence type="ECO:0000259" key="3">
    <source>
        <dbReference type="PROSITE" id="PS51186"/>
    </source>
</evidence>
<gene>
    <name evidence="4" type="ORF">bsdtw1_01425</name>
</gene>
<dbReference type="RefSeq" id="WP_183276863.1">
    <property type="nucleotide sequence ID" value="NZ_BLZR01000001.1"/>
</dbReference>
<dbReference type="GO" id="GO:0016747">
    <property type="term" value="F:acyltransferase activity, transferring groups other than amino-acyl groups"/>
    <property type="evidence" value="ECO:0007669"/>
    <property type="project" value="InterPro"/>
</dbReference>
<dbReference type="InterPro" id="IPR000182">
    <property type="entry name" value="GNAT_dom"/>
</dbReference>
<dbReference type="Pfam" id="PF00583">
    <property type="entry name" value="Acetyltransf_1"/>
    <property type="match status" value="1"/>
</dbReference>